<protein>
    <submittedName>
        <fullName evidence="2">HD-GYP domain-containing protein</fullName>
    </submittedName>
</protein>
<dbReference type="Proteomes" id="UP001219862">
    <property type="component" value="Unassembled WGS sequence"/>
</dbReference>
<evidence type="ECO:0000313" key="3">
    <source>
        <dbReference type="Proteomes" id="UP001219862"/>
    </source>
</evidence>
<dbReference type="RefSeq" id="WP_273598281.1">
    <property type="nucleotide sequence ID" value="NZ_JAQQXS010000021.1"/>
</dbReference>
<dbReference type="CDD" id="cd00077">
    <property type="entry name" value="HDc"/>
    <property type="match status" value="1"/>
</dbReference>
<dbReference type="Pfam" id="PF13487">
    <property type="entry name" value="HD_5"/>
    <property type="match status" value="1"/>
</dbReference>
<dbReference type="Pfam" id="PF11871">
    <property type="entry name" value="DUF3391"/>
    <property type="match status" value="1"/>
</dbReference>
<proteinExistence type="predicted"/>
<dbReference type="Gene3D" id="1.10.3210.10">
    <property type="entry name" value="Hypothetical protein af1432"/>
    <property type="match status" value="1"/>
</dbReference>
<evidence type="ECO:0000313" key="2">
    <source>
        <dbReference type="EMBL" id="MDC8787143.1"/>
    </source>
</evidence>
<dbReference type="InterPro" id="IPR006675">
    <property type="entry name" value="HDIG_dom"/>
</dbReference>
<feature type="domain" description="HD-GYP" evidence="1">
    <location>
        <begin position="153"/>
        <end position="348"/>
    </location>
</feature>
<keyword evidence="3" id="KW-1185">Reference proteome</keyword>
<dbReference type="InterPro" id="IPR021812">
    <property type="entry name" value="DUF3391"/>
</dbReference>
<organism evidence="2 3">
    <name type="scientific">Roseateles koreensis</name>
    <dbReference type="NCBI Taxonomy" id="2987526"/>
    <lineage>
        <taxon>Bacteria</taxon>
        <taxon>Pseudomonadati</taxon>
        <taxon>Pseudomonadota</taxon>
        <taxon>Betaproteobacteria</taxon>
        <taxon>Burkholderiales</taxon>
        <taxon>Sphaerotilaceae</taxon>
        <taxon>Roseateles</taxon>
    </lineage>
</organism>
<dbReference type="InterPro" id="IPR003607">
    <property type="entry name" value="HD/PDEase_dom"/>
</dbReference>
<reference evidence="2 3" key="1">
    <citation type="submission" date="2022-10" db="EMBL/GenBank/DDBJ databases">
        <title>paucibacter sp. hw8 Genome sequencing.</title>
        <authorList>
            <person name="Park S."/>
        </authorList>
    </citation>
    <scope>NUCLEOTIDE SEQUENCE [LARGE SCALE GENOMIC DNA]</scope>
    <source>
        <strain evidence="3">hw8</strain>
    </source>
</reference>
<dbReference type="PANTHER" id="PTHR43155">
    <property type="entry name" value="CYCLIC DI-GMP PHOSPHODIESTERASE PA4108-RELATED"/>
    <property type="match status" value="1"/>
</dbReference>
<dbReference type="PANTHER" id="PTHR43155:SF2">
    <property type="entry name" value="CYCLIC DI-GMP PHOSPHODIESTERASE PA4108"/>
    <property type="match status" value="1"/>
</dbReference>
<sequence>MLKKIPTQFVQLGMYLQSMEGSWLSHPFWKTKFVLTEQADLEALLTSGVQFVWIDISRGSDVPALKDPQRALDEAEVVAALVMPVLAAQEPELPVAHFPQQSAAQVSLGAEVLQAGKVINRSKQAVMNLFGEARMGKAVDNAQCISIVEDVANSVSRNPSALISLARLKTKDDYTYMHSVAVCALMVSLAKQLGMDEAQTRDAGLAGLLHDVGKMMMPLDVLNKPGQLTEAEFNVIRSHPVRGYQMLLVGGAVPASALDVCLHHHEKMDGTGYPQKLKGEQISVLARMGAICDVYDAITSTRPYKSAWDPAGSIQRMAQWTGQFDPAIFKAFVKCVGIYPVGSLVRLESGRLAVVVDLNPQSLAAPIVKVFYSTRSKLPLPVHVLDLSSPAAQDRVVGRESPQEWGFTHLDDIWRAA</sequence>
<name>A0ABT5KW19_9BURK</name>
<dbReference type="NCBIfam" id="TIGR00277">
    <property type="entry name" value="HDIG"/>
    <property type="match status" value="1"/>
</dbReference>
<evidence type="ECO:0000259" key="1">
    <source>
        <dbReference type="PROSITE" id="PS51832"/>
    </source>
</evidence>
<dbReference type="SUPFAM" id="SSF109604">
    <property type="entry name" value="HD-domain/PDEase-like"/>
    <property type="match status" value="1"/>
</dbReference>
<dbReference type="InterPro" id="IPR037522">
    <property type="entry name" value="HD_GYP_dom"/>
</dbReference>
<comment type="caution">
    <text evidence="2">The sequence shown here is derived from an EMBL/GenBank/DDBJ whole genome shotgun (WGS) entry which is preliminary data.</text>
</comment>
<dbReference type="PROSITE" id="PS51832">
    <property type="entry name" value="HD_GYP"/>
    <property type="match status" value="1"/>
</dbReference>
<accession>A0ABT5KW19</accession>
<dbReference type="SMART" id="SM00471">
    <property type="entry name" value="HDc"/>
    <property type="match status" value="1"/>
</dbReference>
<dbReference type="EMBL" id="JAQQXS010000021">
    <property type="protein sequence ID" value="MDC8787143.1"/>
    <property type="molecule type" value="Genomic_DNA"/>
</dbReference>
<gene>
    <name evidence="2" type="ORF">PRZ01_18290</name>
</gene>